<evidence type="ECO:0000313" key="3">
    <source>
        <dbReference type="Proteomes" id="UP001153269"/>
    </source>
</evidence>
<reference evidence="2" key="1">
    <citation type="submission" date="2020-03" db="EMBL/GenBank/DDBJ databases">
        <authorList>
            <person name="Weist P."/>
        </authorList>
    </citation>
    <scope>NUCLEOTIDE SEQUENCE</scope>
</reference>
<protein>
    <submittedName>
        <fullName evidence="2">Uncharacterized protein</fullName>
    </submittedName>
</protein>
<proteinExistence type="predicted"/>
<dbReference type="AlphaFoldDB" id="A0A9N7UUA6"/>
<dbReference type="Proteomes" id="UP001153269">
    <property type="component" value="Unassembled WGS sequence"/>
</dbReference>
<feature type="compositionally biased region" description="Basic and acidic residues" evidence="1">
    <location>
        <begin position="50"/>
        <end position="66"/>
    </location>
</feature>
<evidence type="ECO:0000313" key="2">
    <source>
        <dbReference type="EMBL" id="CAB1436412.1"/>
    </source>
</evidence>
<dbReference type="EMBL" id="CADEAL010001890">
    <property type="protein sequence ID" value="CAB1436412.1"/>
    <property type="molecule type" value="Genomic_DNA"/>
</dbReference>
<name>A0A9N7UUA6_PLEPL</name>
<keyword evidence="3" id="KW-1185">Reference proteome</keyword>
<gene>
    <name evidence="2" type="ORF">PLEPLA_LOCUS24445</name>
</gene>
<feature type="region of interest" description="Disordered" evidence="1">
    <location>
        <begin position="48"/>
        <end position="110"/>
    </location>
</feature>
<evidence type="ECO:0000256" key="1">
    <source>
        <dbReference type="SAM" id="MobiDB-lite"/>
    </source>
</evidence>
<organism evidence="2 3">
    <name type="scientific">Pleuronectes platessa</name>
    <name type="common">European plaice</name>
    <dbReference type="NCBI Taxonomy" id="8262"/>
    <lineage>
        <taxon>Eukaryota</taxon>
        <taxon>Metazoa</taxon>
        <taxon>Chordata</taxon>
        <taxon>Craniata</taxon>
        <taxon>Vertebrata</taxon>
        <taxon>Euteleostomi</taxon>
        <taxon>Actinopterygii</taxon>
        <taxon>Neopterygii</taxon>
        <taxon>Teleostei</taxon>
        <taxon>Neoteleostei</taxon>
        <taxon>Acanthomorphata</taxon>
        <taxon>Carangaria</taxon>
        <taxon>Pleuronectiformes</taxon>
        <taxon>Pleuronectoidei</taxon>
        <taxon>Pleuronectidae</taxon>
        <taxon>Pleuronectes</taxon>
    </lineage>
</organism>
<sequence length="160" mass="17359">MRRCVNEPAQQQQPDGEGKLVVCRRSLWDNTSESSCGHMQALRAAARGHAARELRLKSNSHRDTEQQQRGSTPRLRREDNQLKTAGGAEEEDSPLRRSCGADAPAGGGGGGGGFPRAGVCAAALELEQPVEELPEPGRVALQHRWLWLHGAHLKVMMLGP</sequence>
<accession>A0A9N7UUA6</accession>
<comment type="caution">
    <text evidence="2">The sequence shown here is derived from an EMBL/GenBank/DDBJ whole genome shotgun (WGS) entry which is preliminary data.</text>
</comment>